<dbReference type="GO" id="GO:0003676">
    <property type="term" value="F:nucleic acid binding"/>
    <property type="evidence" value="ECO:0007669"/>
    <property type="project" value="InterPro"/>
</dbReference>
<dbReference type="PANTHER" id="PTHR37984:SF15">
    <property type="entry name" value="INTEGRASE CATALYTIC DOMAIN-CONTAINING PROTEIN"/>
    <property type="match status" value="1"/>
</dbReference>
<sequence length="543" mass="62647">MRRKQKEPDKFDGQSVDFRDYIVQFEQIANWNGWTSAEMAQQLTMNLSGEARKLLGHIEKSKLADYNRLKDVLLNRFCPPERKAAYATEFYSRVRKPNENIDEFGYALRRLWYLAFPNEGSSYVHLIKAFVNGLSDLEMKKHISLSHPETLEAAIGLAIEFEAVVNSFQQNTGVKVVRQRSKSPQLRKEDDVHRPCPKTENGNEYIIVVSDYFTKWVEAYAVQDHTALTVADKLCTEFISRFGTPIQIHTDQGREFESELFSQMCKNLDIDKTRCTPYRPNSDGLVEIFNKTLQQMLKVFVNKQRNDWDDYLPYMLMAYRSTIQESTKCTPNLLMFGREINLPLDLMVGGPPNFSDDFCPVEYVEWLKHSLTIVFEFANENLVHSAKRQKRYYDRNIKHREFHSGDFVWRWHPPSANVKLGLGWTGPFKVNRKCSDVTYQIQKLPDSSPIVVHVDHLKPYTGETFPSEWNQSNFEESNLEISLSNESDLPQQPPTPGDLTDVSLESEPGNAGDTDNIGEGITPSTPVRTRCGREIRKPKVYSP</sequence>
<dbReference type="FunFam" id="3.30.420.10:FF:000032">
    <property type="entry name" value="Retrovirus-related Pol polyprotein from transposon 297-like Protein"/>
    <property type="match status" value="1"/>
</dbReference>
<dbReference type="InterPro" id="IPR036397">
    <property type="entry name" value="RNaseH_sf"/>
</dbReference>
<dbReference type="InterPro" id="IPR005162">
    <property type="entry name" value="Retrotrans_gag_dom"/>
</dbReference>
<keyword evidence="4" id="KW-1185">Reference proteome</keyword>
<proteinExistence type="predicted"/>
<dbReference type="Gene3D" id="3.30.420.10">
    <property type="entry name" value="Ribonuclease H-like superfamily/Ribonuclease H"/>
    <property type="match status" value="1"/>
</dbReference>
<reference evidence="3" key="1">
    <citation type="submission" date="2019-08" db="EMBL/GenBank/DDBJ databases">
        <title>The improved chromosome-level genome for the pearl oyster Pinctada fucata martensii using PacBio sequencing and Hi-C.</title>
        <authorList>
            <person name="Zheng Z."/>
        </authorList>
    </citation>
    <scope>NUCLEOTIDE SEQUENCE</scope>
    <source>
        <strain evidence="3">ZZ-2019</strain>
        <tissue evidence="3">Adductor muscle</tissue>
    </source>
</reference>
<comment type="caution">
    <text evidence="3">The sequence shown here is derived from an EMBL/GenBank/DDBJ whole genome shotgun (WGS) entry which is preliminary data.</text>
</comment>
<evidence type="ECO:0000313" key="3">
    <source>
        <dbReference type="EMBL" id="KAK3088175.1"/>
    </source>
</evidence>
<dbReference type="PANTHER" id="PTHR37984">
    <property type="entry name" value="PROTEIN CBG26694"/>
    <property type="match status" value="1"/>
</dbReference>
<dbReference type="Pfam" id="PF22938">
    <property type="entry name" value="Integrase_p58_C"/>
    <property type="match status" value="1"/>
</dbReference>
<dbReference type="EMBL" id="VSWD01000011">
    <property type="protein sequence ID" value="KAK3088175.1"/>
    <property type="molecule type" value="Genomic_DNA"/>
</dbReference>
<organism evidence="3 4">
    <name type="scientific">Pinctada imbricata</name>
    <name type="common">Atlantic pearl-oyster</name>
    <name type="synonym">Pinctada martensii</name>
    <dbReference type="NCBI Taxonomy" id="66713"/>
    <lineage>
        <taxon>Eukaryota</taxon>
        <taxon>Metazoa</taxon>
        <taxon>Spiralia</taxon>
        <taxon>Lophotrochozoa</taxon>
        <taxon>Mollusca</taxon>
        <taxon>Bivalvia</taxon>
        <taxon>Autobranchia</taxon>
        <taxon>Pteriomorphia</taxon>
        <taxon>Pterioida</taxon>
        <taxon>Pterioidea</taxon>
        <taxon>Pteriidae</taxon>
        <taxon>Pinctada</taxon>
    </lineage>
</organism>
<dbReference type="InterPro" id="IPR050951">
    <property type="entry name" value="Retrovirus_Pol_polyprotein"/>
</dbReference>
<evidence type="ECO:0000313" key="4">
    <source>
        <dbReference type="Proteomes" id="UP001186944"/>
    </source>
</evidence>
<evidence type="ECO:0000256" key="1">
    <source>
        <dbReference type="SAM" id="MobiDB-lite"/>
    </source>
</evidence>
<evidence type="ECO:0000259" key="2">
    <source>
        <dbReference type="PROSITE" id="PS50994"/>
    </source>
</evidence>
<dbReference type="Pfam" id="PF00665">
    <property type="entry name" value="rve"/>
    <property type="match status" value="1"/>
</dbReference>
<dbReference type="InterPro" id="IPR001584">
    <property type="entry name" value="Integrase_cat-core"/>
</dbReference>
<dbReference type="InterPro" id="IPR054465">
    <property type="entry name" value="Integrase_p58-like_C"/>
</dbReference>
<accession>A0AA88XMK4</accession>
<dbReference type="Proteomes" id="UP001186944">
    <property type="component" value="Unassembled WGS sequence"/>
</dbReference>
<gene>
    <name evidence="3" type="ORF">FSP39_015678</name>
</gene>
<dbReference type="PROSITE" id="PS50994">
    <property type="entry name" value="INTEGRASE"/>
    <property type="match status" value="1"/>
</dbReference>
<dbReference type="InterPro" id="IPR012337">
    <property type="entry name" value="RNaseH-like_sf"/>
</dbReference>
<dbReference type="AlphaFoldDB" id="A0AA88XMK4"/>
<dbReference type="SUPFAM" id="SSF53098">
    <property type="entry name" value="Ribonuclease H-like"/>
    <property type="match status" value="1"/>
</dbReference>
<name>A0AA88XMK4_PINIB</name>
<dbReference type="GO" id="GO:0015074">
    <property type="term" value="P:DNA integration"/>
    <property type="evidence" value="ECO:0007669"/>
    <property type="project" value="InterPro"/>
</dbReference>
<dbReference type="Pfam" id="PF03732">
    <property type="entry name" value="Retrotrans_gag"/>
    <property type="match status" value="1"/>
</dbReference>
<feature type="domain" description="Integrase catalytic" evidence="2">
    <location>
        <begin position="180"/>
        <end position="339"/>
    </location>
</feature>
<protein>
    <recommendedName>
        <fullName evidence="2">Integrase catalytic domain-containing protein</fullName>
    </recommendedName>
</protein>
<feature type="region of interest" description="Disordered" evidence="1">
    <location>
        <begin position="485"/>
        <end position="543"/>
    </location>
</feature>